<dbReference type="AlphaFoldDB" id="A0AAW1KQ75"/>
<dbReference type="EMBL" id="JBDFQZ010000005">
    <property type="protein sequence ID" value="KAK9723512.1"/>
    <property type="molecule type" value="Genomic_DNA"/>
</dbReference>
<proteinExistence type="predicted"/>
<gene>
    <name evidence="1" type="ORF">RND81_05G003100</name>
</gene>
<sequence length="114" mass="13069">MEVFRQIYPPPLTFLHVQLILTSSLLSPWLIKLRIEGLTKEVQLRVNVVCSMKCLVEDEVPVKAKKLKSTFTHTLKYVILTHLSQKNQTSNTSYKTGSHQILTTQKDKTTSYGH</sequence>
<dbReference type="Proteomes" id="UP001443914">
    <property type="component" value="Unassembled WGS sequence"/>
</dbReference>
<accession>A0AAW1KQ75</accession>
<name>A0AAW1KQ75_SAPOF</name>
<reference evidence="1" key="1">
    <citation type="submission" date="2024-03" db="EMBL/GenBank/DDBJ databases">
        <title>WGS assembly of Saponaria officinalis var. Norfolk2.</title>
        <authorList>
            <person name="Jenkins J."/>
            <person name="Shu S."/>
            <person name="Grimwood J."/>
            <person name="Barry K."/>
            <person name="Goodstein D."/>
            <person name="Schmutz J."/>
            <person name="Leebens-Mack J."/>
            <person name="Osbourn A."/>
        </authorList>
    </citation>
    <scope>NUCLEOTIDE SEQUENCE [LARGE SCALE GENOMIC DNA]</scope>
    <source>
        <strain evidence="1">JIC</strain>
    </source>
</reference>
<keyword evidence="2" id="KW-1185">Reference proteome</keyword>
<evidence type="ECO:0000313" key="2">
    <source>
        <dbReference type="Proteomes" id="UP001443914"/>
    </source>
</evidence>
<evidence type="ECO:0000313" key="1">
    <source>
        <dbReference type="EMBL" id="KAK9723512.1"/>
    </source>
</evidence>
<protein>
    <submittedName>
        <fullName evidence="1">Uncharacterized protein</fullName>
    </submittedName>
</protein>
<comment type="caution">
    <text evidence="1">The sequence shown here is derived from an EMBL/GenBank/DDBJ whole genome shotgun (WGS) entry which is preliminary data.</text>
</comment>
<organism evidence="1 2">
    <name type="scientific">Saponaria officinalis</name>
    <name type="common">Common soapwort</name>
    <name type="synonym">Lychnis saponaria</name>
    <dbReference type="NCBI Taxonomy" id="3572"/>
    <lineage>
        <taxon>Eukaryota</taxon>
        <taxon>Viridiplantae</taxon>
        <taxon>Streptophyta</taxon>
        <taxon>Embryophyta</taxon>
        <taxon>Tracheophyta</taxon>
        <taxon>Spermatophyta</taxon>
        <taxon>Magnoliopsida</taxon>
        <taxon>eudicotyledons</taxon>
        <taxon>Gunneridae</taxon>
        <taxon>Pentapetalae</taxon>
        <taxon>Caryophyllales</taxon>
        <taxon>Caryophyllaceae</taxon>
        <taxon>Caryophylleae</taxon>
        <taxon>Saponaria</taxon>
    </lineage>
</organism>